<gene>
    <name evidence="2" type="ORF">ATANTOWER_025388</name>
</gene>
<protein>
    <submittedName>
        <fullName evidence="2">Uncharacterized protein</fullName>
    </submittedName>
</protein>
<evidence type="ECO:0000313" key="2">
    <source>
        <dbReference type="EMBL" id="MED6243699.1"/>
    </source>
</evidence>
<accession>A0ABU7B2A5</accession>
<feature type="region of interest" description="Disordered" evidence="1">
    <location>
        <begin position="1"/>
        <end position="81"/>
    </location>
</feature>
<name>A0ABU7B2A5_9TELE</name>
<evidence type="ECO:0000313" key="3">
    <source>
        <dbReference type="Proteomes" id="UP001345963"/>
    </source>
</evidence>
<dbReference type="Proteomes" id="UP001345963">
    <property type="component" value="Unassembled WGS sequence"/>
</dbReference>
<organism evidence="2 3">
    <name type="scientific">Ataeniobius toweri</name>
    <dbReference type="NCBI Taxonomy" id="208326"/>
    <lineage>
        <taxon>Eukaryota</taxon>
        <taxon>Metazoa</taxon>
        <taxon>Chordata</taxon>
        <taxon>Craniata</taxon>
        <taxon>Vertebrata</taxon>
        <taxon>Euteleostomi</taxon>
        <taxon>Actinopterygii</taxon>
        <taxon>Neopterygii</taxon>
        <taxon>Teleostei</taxon>
        <taxon>Neoteleostei</taxon>
        <taxon>Acanthomorphata</taxon>
        <taxon>Ovalentaria</taxon>
        <taxon>Atherinomorphae</taxon>
        <taxon>Cyprinodontiformes</taxon>
        <taxon>Goodeidae</taxon>
        <taxon>Ataeniobius</taxon>
    </lineage>
</organism>
<comment type="caution">
    <text evidence="2">The sequence shown here is derived from an EMBL/GenBank/DDBJ whole genome shotgun (WGS) entry which is preliminary data.</text>
</comment>
<sequence>MRGRGGHSSSSSPAIRQQSRMALRKQLIQNICDSQQDENAQDEASADTDSRDEVSSLVRPPSLTQEKRRKERENHSNQKGE</sequence>
<proteinExistence type="predicted"/>
<feature type="compositionally biased region" description="Basic and acidic residues" evidence="1">
    <location>
        <begin position="65"/>
        <end position="81"/>
    </location>
</feature>
<dbReference type="EMBL" id="JAHUTI010035369">
    <property type="protein sequence ID" value="MED6243699.1"/>
    <property type="molecule type" value="Genomic_DNA"/>
</dbReference>
<reference evidence="2 3" key="1">
    <citation type="submission" date="2021-07" db="EMBL/GenBank/DDBJ databases">
        <authorList>
            <person name="Palmer J.M."/>
        </authorList>
    </citation>
    <scope>NUCLEOTIDE SEQUENCE [LARGE SCALE GENOMIC DNA]</scope>
    <source>
        <strain evidence="2 3">AT_MEX2019</strain>
        <tissue evidence="2">Muscle</tissue>
    </source>
</reference>
<keyword evidence="3" id="KW-1185">Reference proteome</keyword>
<feature type="compositionally biased region" description="Acidic residues" evidence="1">
    <location>
        <begin position="35"/>
        <end position="46"/>
    </location>
</feature>
<evidence type="ECO:0000256" key="1">
    <source>
        <dbReference type="SAM" id="MobiDB-lite"/>
    </source>
</evidence>